<dbReference type="AlphaFoldDB" id="A0A2T0MYC2"/>
<evidence type="ECO:0000256" key="1">
    <source>
        <dbReference type="SAM" id="MobiDB-lite"/>
    </source>
</evidence>
<sequence>MLGDITIMQVQQGAASAQGREWAWFVHERNIEVRSILDGQGIAYARIRFVATATSATSQVFLSKSDNVGDWAASAGTCPRPTGLPGRPRLHRR</sequence>
<organism evidence="2 3">
    <name type="scientific">Nonomuraea fuscirosea</name>
    <dbReference type="NCBI Taxonomy" id="1291556"/>
    <lineage>
        <taxon>Bacteria</taxon>
        <taxon>Bacillati</taxon>
        <taxon>Actinomycetota</taxon>
        <taxon>Actinomycetes</taxon>
        <taxon>Streptosporangiales</taxon>
        <taxon>Streptosporangiaceae</taxon>
        <taxon>Nonomuraea</taxon>
    </lineage>
</organism>
<dbReference type="EMBL" id="PVNG01000009">
    <property type="protein sequence ID" value="PRX64244.1"/>
    <property type="molecule type" value="Genomic_DNA"/>
</dbReference>
<evidence type="ECO:0000313" key="2">
    <source>
        <dbReference type="EMBL" id="PRX64244.1"/>
    </source>
</evidence>
<keyword evidence="3" id="KW-1185">Reference proteome</keyword>
<reference evidence="2 3" key="1">
    <citation type="submission" date="2018-03" db="EMBL/GenBank/DDBJ databases">
        <title>Genomic Encyclopedia of Type Strains, Phase III (KMG-III): the genomes of soil and plant-associated and newly described type strains.</title>
        <authorList>
            <person name="Whitman W."/>
        </authorList>
    </citation>
    <scope>NUCLEOTIDE SEQUENCE [LARGE SCALE GENOMIC DNA]</scope>
    <source>
        <strain evidence="2 3">CGMCC 4.7104</strain>
    </source>
</reference>
<dbReference type="Proteomes" id="UP000238312">
    <property type="component" value="Unassembled WGS sequence"/>
</dbReference>
<proteinExistence type="predicted"/>
<gene>
    <name evidence="2" type="ORF">B0I32_109172</name>
</gene>
<evidence type="ECO:0000313" key="3">
    <source>
        <dbReference type="Proteomes" id="UP000238312"/>
    </source>
</evidence>
<dbReference type="OrthoDB" id="9935540at2"/>
<name>A0A2T0MYC2_9ACTN</name>
<accession>A0A2T0MYC2</accession>
<feature type="region of interest" description="Disordered" evidence="1">
    <location>
        <begin position="73"/>
        <end position="93"/>
    </location>
</feature>
<dbReference type="RefSeq" id="WP_106242333.1">
    <property type="nucleotide sequence ID" value="NZ_PVNG01000009.1"/>
</dbReference>
<comment type="caution">
    <text evidence="2">The sequence shown here is derived from an EMBL/GenBank/DDBJ whole genome shotgun (WGS) entry which is preliminary data.</text>
</comment>
<protein>
    <submittedName>
        <fullName evidence="2">Uncharacterized protein</fullName>
    </submittedName>
</protein>